<dbReference type="EMBL" id="JAUFPX010000008">
    <property type="protein sequence ID" value="MDN3591313.1"/>
    <property type="molecule type" value="Genomic_DNA"/>
</dbReference>
<organism evidence="2 3">
    <name type="scientific">Methylobacterium adhaesivum</name>
    <dbReference type="NCBI Taxonomy" id="333297"/>
    <lineage>
        <taxon>Bacteria</taxon>
        <taxon>Pseudomonadati</taxon>
        <taxon>Pseudomonadota</taxon>
        <taxon>Alphaproteobacteria</taxon>
        <taxon>Hyphomicrobiales</taxon>
        <taxon>Methylobacteriaceae</taxon>
        <taxon>Methylobacterium</taxon>
    </lineage>
</organism>
<accession>A0ABT8BHG0</accession>
<sequence length="62" mass="6991">MARNGHETSPLTARNARNRLHERAEIILLGLTSVLGLLWAIVLVTRFHVPLSGFGQSLWLMR</sequence>
<name>A0ABT8BHG0_9HYPH</name>
<dbReference type="Proteomes" id="UP001224644">
    <property type="component" value="Unassembled WGS sequence"/>
</dbReference>
<protein>
    <submittedName>
        <fullName evidence="2">Uncharacterized protein</fullName>
    </submittedName>
</protein>
<evidence type="ECO:0000256" key="1">
    <source>
        <dbReference type="SAM" id="Phobius"/>
    </source>
</evidence>
<gene>
    <name evidence="2" type="ORF">QWZ12_11885</name>
</gene>
<comment type="caution">
    <text evidence="2">The sequence shown here is derived from an EMBL/GenBank/DDBJ whole genome shotgun (WGS) entry which is preliminary data.</text>
</comment>
<evidence type="ECO:0000313" key="3">
    <source>
        <dbReference type="Proteomes" id="UP001224644"/>
    </source>
</evidence>
<evidence type="ECO:0000313" key="2">
    <source>
        <dbReference type="EMBL" id="MDN3591313.1"/>
    </source>
</evidence>
<dbReference type="RefSeq" id="WP_238223194.1">
    <property type="nucleotide sequence ID" value="NZ_BPQD01000004.1"/>
</dbReference>
<keyword evidence="1" id="KW-1133">Transmembrane helix</keyword>
<reference evidence="3" key="1">
    <citation type="journal article" date="2019" name="Int. J. Syst. Evol. Microbiol.">
        <title>The Global Catalogue of Microorganisms (GCM) 10K type strain sequencing project: providing services to taxonomists for standard genome sequencing and annotation.</title>
        <authorList>
            <consortium name="The Broad Institute Genomics Platform"/>
            <consortium name="The Broad Institute Genome Sequencing Center for Infectious Disease"/>
            <person name="Wu L."/>
            <person name="Ma J."/>
        </authorList>
    </citation>
    <scope>NUCLEOTIDE SEQUENCE [LARGE SCALE GENOMIC DNA]</scope>
    <source>
        <strain evidence="3">CECT 7069</strain>
    </source>
</reference>
<keyword evidence="1" id="KW-0812">Transmembrane</keyword>
<keyword evidence="3" id="KW-1185">Reference proteome</keyword>
<proteinExistence type="predicted"/>
<keyword evidence="1" id="KW-0472">Membrane</keyword>
<feature type="transmembrane region" description="Helical" evidence="1">
    <location>
        <begin position="26"/>
        <end position="49"/>
    </location>
</feature>